<dbReference type="EMBL" id="CP009509">
    <property type="protein sequence ID" value="AKB40676.1"/>
    <property type="molecule type" value="Genomic_DNA"/>
</dbReference>
<dbReference type="Proteomes" id="UP000033058">
    <property type="component" value="Chromosome"/>
</dbReference>
<dbReference type="PATRIC" id="fig|1434117.4.peg.2151"/>
<dbReference type="HOGENOM" id="CLU_1269941_0_0_2"/>
<dbReference type="AlphaFoldDB" id="A0A0E3LFF4"/>
<reference evidence="1 2" key="1">
    <citation type="submission" date="2014-07" db="EMBL/GenBank/DDBJ databases">
        <title>Methanogenic archaea and the global carbon cycle.</title>
        <authorList>
            <person name="Henriksen J.R."/>
            <person name="Luke J."/>
            <person name="Reinhart S."/>
            <person name="Benedict M.N."/>
            <person name="Youngblut N.D."/>
            <person name="Metcalf M.E."/>
            <person name="Whitaker R.J."/>
            <person name="Metcalf W.W."/>
        </authorList>
    </citation>
    <scope>NUCLEOTIDE SEQUENCE [LARGE SCALE GENOMIC DNA]</scope>
    <source>
        <strain evidence="1 2">WWM610</strain>
    </source>
</reference>
<accession>A0A0E3LFF4</accession>
<name>A0A0E3LFF4_METMZ</name>
<gene>
    <name evidence="1" type="ORF">MSMAW_1685</name>
</gene>
<evidence type="ECO:0000313" key="1">
    <source>
        <dbReference type="EMBL" id="AKB40676.1"/>
    </source>
</evidence>
<proteinExistence type="predicted"/>
<sequence length="217" mass="24558">MNNVIFDGMPALGCQFLISQLEYLFRRITQHLAIEIVELNDSAIHGSMCKSITQAFVQYPVTLLALTQCLLCADFFGNVTGNFSSPDNFTFSIPNRGAVDLIDFPIETRVTKSQRPFSAVTFQGVTPLLYNDLLLLRQVSKRFYHAFANLNLLAAEPLNFLLIGFVKVDVAEVRIYTRDNDICSFRRSLHKLLSLKQTKLFLSQLFFSLLAFENLGT</sequence>
<organism evidence="1 2">
    <name type="scientific">Methanosarcina mazei WWM610</name>
    <dbReference type="NCBI Taxonomy" id="1434117"/>
    <lineage>
        <taxon>Archaea</taxon>
        <taxon>Methanobacteriati</taxon>
        <taxon>Methanobacteriota</taxon>
        <taxon>Stenosarchaea group</taxon>
        <taxon>Methanomicrobia</taxon>
        <taxon>Methanosarcinales</taxon>
        <taxon>Methanosarcinaceae</taxon>
        <taxon>Methanosarcina</taxon>
    </lineage>
</organism>
<evidence type="ECO:0000313" key="2">
    <source>
        <dbReference type="Proteomes" id="UP000033058"/>
    </source>
</evidence>
<protein>
    <submittedName>
        <fullName evidence="1">Uncharacterized protein</fullName>
    </submittedName>
</protein>